<feature type="domain" description="Histidine kinase" evidence="7">
    <location>
        <begin position="310"/>
        <end position="531"/>
    </location>
</feature>
<evidence type="ECO:0000256" key="3">
    <source>
        <dbReference type="ARBA" id="ARBA00022553"/>
    </source>
</evidence>
<feature type="transmembrane region" description="Helical" evidence="6">
    <location>
        <begin position="206"/>
        <end position="225"/>
    </location>
</feature>
<feature type="transmembrane region" description="Helical" evidence="6">
    <location>
        <begin position="6"/>
        <end position="28"/>
    </location>
</feature>
<keyword evidence="5" id="KW-0418">Kinase</keyword>
<dbReference type="GO" id="GO:0000155">
    <property type="term" value="F:phosphorelay sensor kinase activity"/>
    <property type="evidence" value="ECO:0007669"/>
    <property type="project" value="InterPro"/>
</dbReference>
<protein>
    <recommendedName>
        <fullName evidence="2">histidine kinase</fullName>
        <ecNumber evidence="2">2.7.13.3</ecNumber>
    </recommendedName>
</protein>
<evidence type="ECO:0000256" key="1">
    <source>
        <dbReference type="ARBA" id="ARBA00000085"/>
    </source>
</evidence>
<dbReference type="SMART" id="SM00388">
    <property type="entry name" value="HisKA"/>
    <property type="match status" value="1"/>
</dbReference>
<dbReference type="AlphaFoldDB" id="A0A2G9YUD5"/>
<gene>
    <name evidence="8" type="ORF">COX37_02250</name>
</gene>
<feature type="transmembrane region" description="Helical" evidence="6">
    <location>
        <begin position="40"/>
        <end position="60"/>
    </location>
</feature>
<accession>A0A2G9YUD5</accession>
<dbReference type="SUPFAM" id="SSF47384">
    <property type="entry name" value="Homodimeric domain of signal transducing histidine kinase"/>
    <property type="match status" value="1"/>
</dbReference>
<feature type="transmembrane region" description="Helical" evidence="6">
    <location>
        <begin position="142"/>
        <end position="159"/>
    </location>
</feature>
<proteinExistence type="predicted"/>
<feature type="transmembrane region" description="Helical" evidence="6">
    <location>
        <begin position="103"/>
        <end position="122"/>
    </location>
</feature>
<dbReference type="Pfam" id="PF00512">
    <property type="entry name" value="HisKA"/>
    <property type="match status" value="1"/>
</dbReference>
<dbReference type="PROSITE" id="PS50109">
    <property type="entry name" value="HIS_KIN"/>
    <property type="match status" value="1"/>
</dbReference>
<feature type="transmembrane region" description="Helical" evidence="6">
    <location>
        <begin position="232"/>
        <end position="252"/>
    </location>
</feature>
<dbReference type="GO" id="GO:0009927">
    <property type="term" value="F:histidine phosphotransfer kinase activity"/>
    <property type="evidence" value="ECO:0007669"/>
    <property type="project" value="TreeGrafter"/>
</dbReference>
<evidence type="ECO:0000313" key="9">
    <source>
        <dbReference type="Proteomes" id="UP000229976"/>
    </source>
</evidence>
<organism evidence="8 9">
    <name type="scientific">Candidatus Nealsonbacteria bacterium CG23_combo_of_CG06-09_8_20_14_all_39_17</name>
    <dbReference type="NCBI Taxonomy" id="1974722"/>
    <lineage>
        <taxon>Bacteria</taxon>
        <taxon>Candidatus Nealsoniibacteriota</taxon>
    </lineage>
</organism>
<dbReference type="EC" id="2.7.13.3" evidence="2"/>
<dbReference type="InterPro" id="IPR036890">
    <property type="entry name" value="HATPase_C_sf"/>
</dbReference>
<evidence type="ECO:0000256" key="6">
    <source>
        <dbReference type="SAM" id="Phobius"/>
    </source>
</evidence>
<evidence type="ECO:0000256" key="4">
    <source>
        <dbReference type="ARBA" id="ARBA00022679"/>
    </source>
</evidence>
<dbReference type="GO" id="GO:0005886">
    <property type="term" value="C:plasma membrane"/>
    <property type="evidence" value="ECO:0007669"/>
    <property type="project" value="TreeGrafter"/>
</dbReference>
<dbReference type="SMART" id="SM00387">
    <property type="entry name" value="HATPase_c"/>
    <property type="match status" value="1"/>
</dbReference>
<feature type="transmembrane region" description="Helical" evidence="6">
    <location>
        <begin position="72"/>
        <end position="91"/>
    </location>
</feature>
<dbReference type="Proteomes" id="UP000229976">
    <property type="component" value="Unassembled WGS sequence"/>
</dbReference>
<dbReference type="EMBL" id="PCRO01000027">
    <property type="protein sequence ID" value="PIP22789.1"/>
    <property type="molecule type" value="Genomic_DNA"/>
</dbReference>
<dbReference type="FunFam" id="3.30.565.10:FF:000006">
    <property type="entry name" value="Sensor histidine kinase WalK"/>
    <property type="match status" value="1"/>
</dbReference>
<comment type="catalytic activity">
    <reaction evidence="1">
        <text>ATP + protein L-histidine = ADP + protein N-phospho-L-histidine.</text>
        <dbReference type="EC" id="2.7.13.3"/>
    </reaction>
</comment>
<feature type="transmembrane region" description="Helical" evidence="6">
    <location>
        <begin position="258"/>
        <end position="277"/>
    </location>
</feature>
<dbReference type="PANTHER" id="PTHR43047">
    <property type="entry name" value="TWO-COMPONENT HISTIDINE PROTEIN KINASE"/>
    <property type="match status" value="1"/>
</dbReference>
<reference evidence="8 9" key="1">
    <citation type="submission" date="2017-09" db="EMBL/GenBank/DDBJ databases">
        <title>Depth-based differentiation of microbial function through sediment-hosted aquifers and enrichment of novel symbionts in the deep terrestrial subsurface.</title>
        <authorList>
            <person name="Probst A.J."/>
            <person name="Ladd B."/>
            <person name="Jarett J.K."/>
            <person name="Geller-Mcgrath D.E."/>
            <person name="Sieber C.M."/>
            <person name="Emerson J.B."/>
            <person name="Anantharaman K."/>
            <person name="Thomas B.C."/>
            <person name="Malmstrom R."/>
            <person name="Stieglmeier M."/>
            <person name="Klingl A."/>
            <person name="Woyke T."/>
            <person name="Ryan C.M."/>
            <person name="Banfield J.F."/>
        </authorList>
    </citation>
    <scope>NUCLEOTIDE SEQUENCE [LARGE SCALE GENOMIC DNA]</scope>
    <source>
        <strain evidence="8">CG23_combo_of_CG06-09_8_20_14_all_39_17</strain>
    </source>
</reference>
<keyword evidence="6" id="KW-0812">Transmembrane</keyword>
<evidence type="ECO:0000256" key="5">
    <source>
        <dbReference type="ARBA" id="ARBA00022777"/>
    </source>
</evidence>
<name>A0A2G9YUD5_9BACT</name>
<dbReference type="CDD" id="cd00082">
    <property type="entry name" value="HisKA"/>
    <property type="match status" value="1"/>
</dbReference>
<dbReference type="Pfam" id="PF16927">
    <property type="entry name" value="HisKA_7TM"/>
    <property type="match status" value="1"/>
</dbReference>
<evidence type="ECO:0000259" key="7">
    <source>
        <dbReference type="PROSITE" id="PS50109"/>
    </source>
</evidence>
<dbReference type="InterPro" id="IPR005467">
    <property type="entry name" value="His_kinase_dom"/>
</dbReference>
<keyword evidence="3" id="KW-0597">Phosphoprotein</keyword>
<keyword evidence="6" id="KW-1133">Transmembrane helix</keyword>
<dbReference type="InterPro" id="IPR003594">
    <property type="entry name" value="HATPase_dom"/>
</dbReference>
<evidence type="ECO:0000256" key="2">
    <source>
        <dbReference type="ARBA" id="ARBA00012438"/>
    </source>
</evidence>
<dbReference type="Gene3D" id="1.10.287.130">
    <property type="match status" value="1"/>
</dbReference>
<keyword evidence="6" id="KW-0472">Membrane</keyword>
<dbReference type="SUPFAM" id="SSF55874">
    <property type="entry name" value="ATPase domain of HSP90 chaperone/DNA topoisomerase II/histidine kinase"/>
    <property type="match status" value="1"/>
</dbReference>
<dbReference type="InterPro" id="IPR036097">
    <property type="entry name" value="HisK_dim/P_sf"/>
</dbReference>
<evidence type="ECO:0000313" key="8">
    <source>
        <dbReference type="EMBL" id="PIP22789.1"/>
    </source>
</evidence>
<comment type="caution">
    <text evidence="8">The sequence shown here is derived from an EMBL/GenBank/DDBJ whole genome shotgun (WGS) entry which is preliminary data.</text>
</comment>
<dbReference type="Gene3D" id="3.30.565.10">
    <property type="entry name" value="Histidine kinase-like ATPase, C-terminal domain"/>
    <property type="match status" value="1"/>
</dbReference>
<dbReference type="InterPro" id="IPR003661">
    <property type="entry name" value="HisK_dim/P_dom"/>
</dbReference>
<dbReference type="PRINTS" id="PR00344">
    <property type="entry name" value="BCTRLSENSOR"/>
</dbReference>
<keyword evidence="4" id="KW-0808">Transferase</keyword>
<dbReference type="Pfam" id="PF02518">
    <property type="entry name" value="HATPase_c"/>
    <property type="match status" value="1"/>
</dbReference>
<dbReference type="InterPro" id="IPR004358">
    <property type="entry name" value="Sig_transdc_His_kin-like_C"/>
</dbReference>
<sequence length="532" mass="61477">MTIDAIFINTYSSLISGLFMIAMGVFVFSKNPWKRLNTIFFFFCSAVAVWLICTFIMYKSDSDIWRIFWDKMVYIGVVFIPILMYHFGLVFTETEEKNKVNLYLGYFFSLVFLLLSRTSYFVNDLYRYEWGVHTQAGFAHHLFLAFFFFYVLLFLLEIYNFLKITQKKYGKIRRNQVKYLLISFITMNMAAYAFLAAYGINVNPLGAYLLEIISVSILALAITKYHLFEIRVILTEILAVIMGTILFVSPFLMPDDLLRNLAIANFLLFCFFGYYLIRATYQEEKRREDAEKLAKDAVQLSEAKDQFMLSVQHHLRTPLTAIQGYSSLLLEGSFGEINEEAKQKISRILESSRELIKLANNFLSIAKMETRKDSLLMGKVQMKAVMEEIIKELEPEKEKKKIYIKFSAKGVIPEITTDRDKIKEAIYNVVNNAIKYTQKGGITVEISLKGEENILISVKDTGIGIEKEQMKNMFRENFERGRNVKQINAEGVGIGLYLSARIIKNLKGEIWAKSEGNNKGSVFYIELPINQS</sequence>
<feature type="transmembrane region" description="Helical" evidence="6">
    <location>
        <begin position="179"/>
        <end position="200"/>
    </location>
</feature>
<dbReference type="PANTHER" id="PTHR43047:SF72">
    <property type="entry name" value="OSMOSENSING HISTIDINE PROTEIN KINASE SLN1"/>
    <property type="match status" value="1"/>
</dbReference>
<dbReference type="InterPro" id="IPR031621">
    <property type="entry name" value="HisKA_7TM"/>
</dbReference>